<dbReference type="InterPro" id="IPR013320">
    <property type="entry name" value="ConA-like_dom_sf"/>
</dbReference>
<sequence>MIRTLISILVVLLTAEGVMWVGGIPSVNNRRAVSSTSSSSGSHMTGIDPQVDLMSTMGPVTPTGCSKFMEWKAGKPSYDKDQLAERLALYNNVWGASSTSSDSMQSVKCDKYEEGTVSWTTTLSFKSGNPSLDNQVKSYSNVAWYGKPVQISALNKFTTSWNWKLTEESTDLVADVSYDIFTSKSSSCSGQGGGCASHEIMIWLVSKGGATPAGSKVPKKTVTIGKNHEFEVWKGVVGGIQVISLVPVQGKAYQRFKGNFIPLLLTEDRGEVIVDLTNVVTGSSLKLAGHAQTISEEPVTTFVKNLQ</sequence>
<dbReference type="EMBL" id="MU167283">
    <property type="protein sequence ID" value="KAG0145087.1"/>
    <property type="molecule type" value="Genomic_DNA"/>
</dbReference>
<dbReference type="Pfam" id="PF01670">
    <property type="entry name" value="Glyco_hydro_12"/>
    <property type="match status" value="1"/>
</dbReference>
<proteinExistence type="inferred from homology"/>
<dbReference type="Proteomes" id="UP000886653">
    <property type="component" value="Unassembled WGS sequence"/>
</dbReference>
<evidence type="ECO:0000256" key="2">
    <source>
        <dbReference type="RuleBase" id="RU361163"/>
    </source>
</evidence>
<gene>
    <name evidence="4" type="ORF">CROQUDRAFT_94312</name>
</gene>
<keyword evidence="2" id="KW-0326">Glycosidase</keyword>
<dbReference type="PANTHER" id="PTHR34002:SF9">
    <property type="entry name" value="XYLOGLUCAN-SPECIFIC ENDO-BETA-1,4-GLUCANASE A"/>
    <property type="match status" value="1"/>
</dbReference>
<comment type="similarity">
    <text evidence="1 2">Belongs to the glycosyl hydrolase 12 (cellulase H) family.</text>
</comment>
<feature type="chain" id="PRO_5040500780" evidence="3">
    <location>
        <begin position="24"/>
        <end position="307"/>
    </location>
</feature>
<evidence type="ECO:0000256" key="1">
    <source>
        <dbReference type="ARBA" id="ARBA00005519"/>
    </source>
</evidence>
<organism evidence="4 5">
    <name type="scientific">Cronartium quercuum f. sp. fusiforme G11</name>
    <dbReference type="NCBI Taxonomy" id="708437"/>
    <lineage>
        <taxon>Eukaryota</taxon>
        <taxon>Fungi</taxon>
        <taxon>Dikarya</taxon>
        <taxon>Basidiomycota</taxon>
        <taxon>Pucciniomycotina</taxon>
        <taxon>Pucciniomycetes</taxon>
        <taxon>Pucciniales</taxon>
        <taxon>Coleosporiaceae</taxon>
        <taxon>Cronartium</taxon>
    </lineage>
</organism>
<dbReference type="PANTHER" id="PTHR34002">
    <property type="entry name" value="BLR1656 PROTEIN"/>
    <property type="match status" value="1"/>
</dbReference>
<feature type="signal peptide" evidence="3">
    <location>
        <begin position="1"/>
        <end position="23"/>
    </location>
</feature>
<evidence type="ECO:0000256" key="3">
    <source>
        <dbReference type="SAM" id="SignalP"/>
    </source>
</evidence>
<dbReference type="GO" id="GO:0008810">
    <property type="term" value="F:cellulase activity"/>
    <property type="evidence" value="ECO:0007669"/>
    <property type="project" value="InterPro"/>
</dbReference>
<dbReference type="SUPFAM" id="SSF49899">
    <property type="entry name" value="Concanavalin A-like lectins/glucanases"/>
    <property type="match status" value="1"/>
</dbReference>
<dbReference type="GO" id="GO:0000272">
    <property type="term" value="P:polysaccharide catabolic process"/>
    <property type="evidence" value="ECO:0007669"/>
    <property type="project" value="UniProtKB-KW"/>
</dbReference>
<dbReference type="Gene3D" id="2.60.120.180">
    <property type="match status" value="1"/>
</dbReference>
<keyword evidence="2" id="KW-0378">Hydrolase</keyword>
<dbReference type="OrthoDB" id="89349at2759"/>
<evidence type="ECO:0000313" key="5">
    <source>
        <dbReference type="Proteomes" id="UP000886653"/>
    </source>
</evidence>
<keyword evidence="3" id="KW-0732">Signal</keyword>
<reference evidence="4" key="1">
    <citation type="submission" date="2013-11" db="EMBL/GenBank/DDBJ databases">
        <title>Genome sequence of the fusiform rust pathogen reveals effectors for host alternation and coevolution with pine.</title>
        <authorList>
            <consortium name="DOE Joint Genome Institute"/>
            <person name="Smith K."/>
            <person name="Pendleton A."/>
            <person name="Kubisiak T."/>
            <person name="Anderson C."/>
            <person name="Salamov A."/>
            <person name="Aerts A."/>
            <person name="Riley R."/>
            <person name="Clum A."/>
            <person name="Lindquist E."/>
            <person name="Ence D."/>
            <person name="Campbell M."/>
            <person name="Kronenberg Z."/>
            <person name="Feau N."/>
            <person name="Dhillon B."/>
            <person name="Hamelin R."/>
            <person name="Burleigh J."/>
            <person name="Smith J."/>
            <person name="Yandell M."/>
            <person name="Nelson C."/>
            <person name="Grigoriev I."/>
            <person name="Davis J."/>
        </authorList>
    </citation>
    <scope>NUCLEOTIDE SEQUENCE</scope>
    <source>
        <strain evidence="4">G11</strain>
    </source>
</reference>
<comment type="caution">
    <text evidence="4">The sequence shown here is derived from an EMBL/GenBank/DDBJ whole genome shotgun (WGS) entry which is preliminary data.</text>
</comment>
<dbReference type="AlphaFoldDB" id="A0A9P6TAD2"/>
<accession>A0A9P6TAD2</accession>
<name>A0A9P6TAD2_9BASI</name>
<protein>
    <submittedName>
        <fullName evidence="4">Uncharacterized protein</fullName>
    </submittedName>
</protein>
<keyword evidence="5" id="KW-1185">Reference proteome</keyword>
<keyword evidence="2" id="KW-0119">Carbohydrate metabolism</keyword>
<keyword evidence="2" id="KW-0624">Polysaccharide degradation</keyword>
<dbReference type="InterPro" id="IPR002594">
    <property type="entry name" value="GH12"/>
</dbReference>
<evidence type="ECO:0000313" key="4">
    <source>
        <dbReference type="EMBL" id="KAG0145087.1"/>
    </source>
</evidence>
<dbReference type="InterPro" id="IPR013319">
    <property type="entry name" value="GH11/12"/>
</dbReference>